<gene>
    <name evidence="1" type="ORF">LCGC14_0267580</name>
</gene>
<name>A0A0F9UGT6_9ZZZZ</name>
<reference evidence="1" key="1">
    <citation type="journal article" date="2015" name="Nature">
        <title>Complex archaea that bridge the gap between prokaryotes and eukaryotes.</title>
        <authorList>
            <person name="Spang A."/>
            <person name="Saw J.H."/>
            <person name="Jorgensen S.L."/>
            <person name="Zaremba-Niedzwiedzka K."/>
            <person name="Martijn J."/>
            <person name="Lind A.E."/>
            <person name="van Eijk R."/>
            <person name="Schleper C."/>
            <person name="Guy L."/>
            <person name="Ettema T.J."/>
        </authorList>
    </citation>
    <scope>NUCLEOTIDE SEQUENCE</scope>
</reference>
<evidence type="ECO:0000313" key="1">
    <source>
        <dbReference type="EMBL" id="KKN86582.1"/>
    </source>
</evidence>
<dbReference type="EMBL" id="LAZR01000146">
    <property type="protein sequence ID" value="KKN86582.1"/>
    <property type="molecule type" value="Genomic_DNA"/>
</dbReference>
<organism evidence="1">
    <name type="scientific">marine sediment metagenome</name>
    <dbReference type="NCBI Taxonomy" id="412755"/>
    <lineage>
        <taxon>unclassified sequences</taxon>
        <taxon>metagenomes</taxon>
        <taxon>ecological metagenomes</taxon>
    </lineage>
</organism>
<accession>A0A0F9UGT6</accession>
<sequence>MTEHSHEPQNTRFLLRYEIEEGHWHRLCECKICGHQDELCEGKIVISFEEFEEDDEFD</sequence>
<protein>
    <submittedName>
        <fullName evidence="1">Uncharacterized protein</fullName>
    </submittedName>
</protein>
<proteinExistence type="predicted"/>
<comment type="caution">
    <text evidence="1">The sequence shown here is derived from an EMBL/GenBank/DDBJ whole genome shotgun (WGS) entry which is preliminary data.</text>
</comment>
<dbReference type="AlphaFoldDB" id="A0A0F9UGT6"/>